<feature type="region of interest" description="Disordered" evidence="11">
    <location>
        <begin position="124"/>
        <end position="171"/>
    </location>
</feature>
<keyword evidence="15" id="KW-1185">Reference proteome</keyword>
<protein>
    <recommendedName>
        <fullName evidence="1">non-specific serine/threonine protein kinase</fullName>
        <ecNumber evidence="1">2.7.11.1</ecNumber>
    </recommendedName>
</protein>
<evidence type="ECO:0000256" key="9">
    <source>
        <dbReference type="ARBA" id="ARBA00048679"/>
    </source>
</evidence>
<comment type="catalytic activity">
    <reaction evidence="9">
        <text>L-seryl-[protein] + ATP = O-phospho-L-seryl-[protein] + ADP + H(+)</text>
        <dbReference type="Rhea" id="RHEA:17989"/>
        <dbReference type="Rhea" id="RHEA-COMP:9863"/>
        <dbReference type="Rhea" id="RHEA-COMP:11604"/>
        <dbReference type="ChEBI" id="CHEBI:15378"/>
        <dbReference type="ChEBI" id="CHEBI:29999"/>
        <dbReference type="ChEBI" id="CHEBI:30616"/>
        <dbReference type="ChEBI" id="CHEBI:83421"/>
        <dbReference type="ChEBI" id="CHEBI:456216"/>
        <dbReference type="EC" id="2.7.11.1"/>
    </reaction>
</comment>
<feature type="binding site" evidence="10">
    <location>
        <position position="360"/>
    </location>
    <ligand>
        <name>ATP</name>
        <dbReference type="ChEBI" id="CHEBI:30616"/>
    </ligand>
</feature>
<dbReference type="Pfam" id="PF00433">
    <property type="entry name" value="Pkinase_C"/>
    <property type="match status" value="1"/>
</dbReference>
<sequence length="677" mass="76883">MSWLRPSKYSPVYTKYPVSILTNLPYLSRSLPPPPSLLYSIPSQTTNLIYPIFFINLIPSYFCLTIEQKKNAKPETDKSSKDALSDDFSAKALLKNNNSPQLENNLKNLSLDQHKQNAVPQPAIAKPLSSPRNAPPNLDVQHQTATRSDPATQNQVRAQNSPHLTDSSENLDSERRVGILTVKIICGKSVITPNRAQFIASHYTKYKNDVQQRPFAVISFDKNEVIAAPLGGDMINPVWEYRANFDVSRKSDVTVSLYQQIEQNIPPGQAAGRTQGSGKCFITVFLGKTKFTPIFNDRLIDEWYQLDVSGYIHLQYSFNMKETEKLNIDQFDLLKVIGRGSFGKVFQVRKRDTGRIYAMKVLSKSKIIMRSEVAHTLAERNVLAKINHPFIVPLKFSFQTPEKLYLVLAFINGGELFHHLHREGKFDQHLSRFYAAELLCALECLHSYDVVYRDLKPENILLDYSGHVALCDFGLCKLNMTDEQKTNTFCGTPEYLAPELLLGHGYTRTVDWWTFGILLYEMLTGLPPFYCENPNEMYRRVLEEKLTFPPGMGSRAKALIKGLLVRDPEYRLGSNGATEIKSQQFFAEIDWDLLLGKKYDPPFKPLVNSAFDTSNFEDEFMTELPEDSYIPDSNLSETVQQQFSGFSYDGSGGAFSLAQSYMINNNNIADDLNNNKY</sequence>
<dbReference type="PROSITE" id="PS51285">
    <property type="entry name" value="AGC_KINASE_CTER"/>
    <property type="match status" value="1"/>
</dbReference>
<dbReference type="CDD" id="cd11651">
    <property type="entry name" value="YPK1_N_like"/>
    <property type="match status" value="1"/>
</dbReference>
<evidence type="ECO:0000256" key="10">
    <source>
        <dbReference type="PROSITE-ProRule" id="PRU10141"/>
    </source>
</evidence>
<dbReference type="GO" id="GO:0106310">
    <property type="term" value="F:protein serine kinase activity"/>
    <property type="evidence" value="ECO:0007669"/>
    <property type="project" value="RHEA"/>
</dbReference>
<evidence type="ECO:0000256" key="2">
    <source>
        <dbReference type="ARBA" id="ARBA00022527"/>
    </source>
</evidence>
<dbReference type="EC" id="2.7.11.1" evidence="1"/>
<feature type="compositionally biased region" description="Polar residues" evidence="11">
    <location>
        <begin position="140"/>
        <end position="170"/>
    </location>
</feature>
<dbReference type="InterPro" id="IPR017892">
    <property type="entry name" value="Pkinase_C"/>
</dbReference>
<feature type="domain" description="Protein kinase" evidence="12">
    <location>
        <begin position="331"/>
        <end position="586"/>
    </location>
</feature>
<evidence type="ECO:0000313" key="14">
    <source>
        <dbReference type="EMBL" id="OMJ12935.1"/>
    </source>
</evidence>
<dbReference type="PROSITE" id="PS50011">
    <property type="entry name" value="PROTEIN_KINASE_DOM"/>
    <property type="match status" value="1"/>
</dbReference>
<evidence type="ECO:0000256" key="1">
    <source>
        <dbReference type="ARBA" id="ARBA00012513"/>
    </source>
</evidence>
<dbReference type="AlphaFoldDB" id="A0A1R1XE65"/>
<dbReference type="OrthoDB" id="63267at2759"/>
<dbReference type="STRING" id="133412.A0A1R1XE65"/>
<feature type="domain" description="AGC-kinase C-terminal" evidence="13">
    <location>
        <begin position="587"/>
        <end position="658"/>
    </location>
</feature>
<dbReference type="EMBL" id="LSSN01003712">
    <property type="protein sequence ID" value="OMJ12935.1"/>
    <property type="molecule type" value="Genomic_DNA"/>
</dbReference>
<dbReference type="PROSITE" id="PS00108">
    <property type="entry name" value="PROTEIN_KINASE_ST"/>
    <property type="match status" value="1"/>
</dbReference>
<gene>
    <name evidence="14" type="ORF">AYI70_g8808</name>
</gene>
<accession>A0A1R1XE65</accession>
<dbReference type="SMART" id="SM00133">
    <property type="entry name" value="S_TK_X"/>
    <property type="match status" value="1"/>
</dbReference>
<dbReference type="InterPro" id="IPR011009">
    <property type="entry name" value="Kinase-like_dom_sf"/>
</dbReference>
<dbReference type="SMART" id="SM00220">
    <property type="entry name" value="S_TKc"/>
    <property type="match status" value="1"/>
</dbReference>
<evidence type="ECO:0000256" key="7">
    <source>
        <dbReference type="ARBA" id="ARBA00022840"/>
    </source>
</evidence>
<dbReference type="InterPro" id="IPR000961">
    <property type="entry name" value="AGC-kinase_C"/>
</dbReference>
<organism evidence="14 15">
    <name type="scientific">Smittium culicis</name>
    <dbReference type="NCBI Taxonomy" id="133412"/>
    <lineage>
        <taxon>Eukaryota</taxon>
        <taxon>Fungi</taxon>
        <taxon>Fungi incertae sedis</taxon>
        <taxon>Zoopagomycota</taxon>
        <taxon>Kickxellomycotina</taxon>
        <taxon>Harpellomycetes</taxon>
        <taxon>Harpellales</taxon>
        <taxon>Legeriomycetaceae</taxon>
        <taxon>Smittium</taxon>
    </lineage>
</organism>
<evidence type="ECO:0000256" key="3">
    <source>
        <dbReference type="ARBA" id="ARBA00022553"/>
    </source>
</evidence>
<dbReference type="GO" id="GO:0005524">
    <property type="term" value="F:ATP binding"/>
    <property type="evidence" value="ECO:0007669"/>
    <property type="project" value="UniProtKB-UniRule"/>
</dbReference>
<keyword evidence="3" id="KW-0597">Phosphoprotein</keyword>
<dbReference type="InterPro" id="IPR017441">
    <property type="entry name" value="Protein_kinase_ATP_BS"/>
</dbReference>
<evidence type="ECO:0000259" key="12">
    <source>
        <dbReference type="PROSITE" id="PS50011"/>
    </source>
</evidence>
<keyword evidence="7 10" id="KW-0067">ATP-binding</keyword>
<dbReference type="Proteomes" id="UP000187283">
    <property type="component" value="Unassembled WGS sequence"/>
</dbReference>
<comment type="caution">
    <text evidence="14">The sequence shown here is derived from an EMBL/GenBank/DDBJ whole genome shotgun (WGS) entry which is preliminary data.</text>
</comment>
<evidence type="ECO:0000256" key="6">
    <source>
        <dbReference type="ARBA" id="ARBA00022777"/>
    </source>
</evidence>
<dbReference type="Pfam" id="PF00069">
    <property type="entry name" value="Pkinase"/>
    <property type="match status" value="1"/>
</dbReference>
<evidence type="ECO:0000256" key="11">
    <source>
        <dbReference type="SAM" id="MobiDB-lite"/>
    </source>
</evidence>
<evidence type="ECO:0000256" key="8">
    <source>
        <dbReference type="ARBA" id="ARBA00047899"/>
    </source>
</evidence>
<evidence type="ECO:0000313" key="15">
    <source>
        <dbReference type="Proteomes" id="UP000187283"/>
    </source>
</evidence>
<keyword evidence="4" id="KW-0808">Transferase</keyword>
<reference evidence="14 15" key="1">
    <citation type="submission" date="2017-01" db="EMBL/GenBank/DDBJ databases">
        <authorList>
            <person name="Mah S.A."/>
            <person name="Swanson W.J."/>
            <person name="Moy G.W."/>
            <person name="Vacquier V.D."/>
        </authorList>
    </citation>
    <scope>NUCLEOTIDE SEQUENCE [LARGE SCALE GENOMIC DNA]</scope>
    <source>
        <strain evidence="14 15">GSMNP</strain>
    </source>
</reference>
<evidence type="ECO:0000256" key="4">
    <source>
        <dbReference type="ARBA" id="ARBA00022679"/>
    </source>
</evidence>
<keyword evidence="6 14" id="KW-0418">Kinase</keyword>
<comment type="catalytic activity">
    <reaction evidence="8">
        <text>L-threonyl-[protein] + ATP = O-phospho-L-threonyl-[protein] + ADP + H(+)</text>
        <dbReference type="Rhea" id="RHEA:46608"/>
        <dbReference type="Rhea" id="RHEA-COMP:11060"/>
        <dbReference type="Rhea" id="RHEA-COMP:11605"/>
        <dbReference type="ChEBI" id="CHEBI:15378"/>
        <dbReference type="ChEBI" id="CHEBI:30013"/>
        <dbReference type="ChEBI" id="CHEBI:30616"/>
        <dbReference type="ChEBI" id="CHEBI:61977"/>
        <dbReference type="ChEBI" id="CHEBI:456216"/>
        <dbReference type="EC" id="2.7.11.1"/>
    </reaction>
</comment>
<evidence type="ECO:0000256" key="5">
    <source>
        <dbReference type="ARBA" id="ARBA00022741"/>
    </source>
</evidence>
<dbReference type="Gene3D" id="1.10.510.10">
    <property type="entry name" value="Transferase(Phosphotransferase) domain 1"/>
    <property type="match status" value="1"/>
</dbReference>
<name>A0A1R1XE65_9FUNG</name>
<dbReference type="FunFam" id="1.10.510.10:FF:000008">
    <property type="entry name" value="Non-specific serine/threonine protein kinase"/>
    <property type="match status" value="1"/>
</dbReference>
<dbReference type="PROSITE" id="PS00107">
    <property type="entry name" value="PROTEIN_KINASE_ATP"/>
    <property type="match status" value="1"/>
</dbReference>
<dbReference type="FunFam" id="3.30.200.20:FF:000048">
    <property type="entry name" value="Non-specific serine/threonine protein kinase"/>
    <property type="match status" value="1"/>
</dbReference>
<dbReference type="InterPro" id="IPR000719">
    <property type="entry name" value="Prot_kinase_dom"/>
</dbReference>
<keyword evidence="2" id="KW-0723">Serine/threonine-protein kinase</keyword>
<dbReference type="GO" id="GO:0004674">
    <property type="term" value="F:protein serine/threonine kinase activity"/>
    <property type="evidence" value="ECO:0007669"/>
    <property type="project" value="UniProtKB-KW"/>
</dbReference>
<dbReference type="Gene3D" id="3.30.200.20">
    <property type="entry name" value="Phosphorylase Kinase, domain 1"/>
    <property type="match status" value="1"/>
</dbReference>
<dbReference type="PANTHER" id="PTHR24351">
    <property type="entry name" value="RIBOSOMAL PROTEIN S6 KINASE"/>
    <property type="match status" value="1"/>
</dbReference>
<dbReference type="SUPFAM" id="SSF56112">
    <property type="entry name" value="Protein kinase-like (PK-like)"/>
    <property type="match status" value="1"/>
</dbReference>
<evidence type="ECO:0000259" key="13">
    <source>
        <dbReference type="PROSITE" id="PS51285"/>
    </source>
</evidence>
<dbReference type="InterPro" id="IPR008271">
    <property type="entry name" value="Ser/Thr_kinase_AS"/>
</dbReference>
<keyword evidence="5 10" id="KW-0547">Nucleotide-binding</keyword>
<proteinExistence type="predicted"/>